<dbReference type="Proteomes" id="UP000007148">
    <property type="component" value="Unassembled WGS sequence"/>
</dbReference>
<dbReference type="EMBL" id="CAFZ01000110">
    <property type="protein sequence ID" value="CCA71212.1"/>
    <property type="molecule type" value="Genomic_DNA"/>
</dbReference>
<keyword evidence="3" id="KW-1185">Reference proteome</keyword>
<reference evidence="2 3" key="1">
    <citation type="journal article" date="2011" name="PLoS Pathog.">
        <title>Endophytic Life Strategies Decoded by Genome and Transcriptome Analyses of the Mutualistic Root Symbiont Piriformospora indica.</title>
        <authorList>
            <person name="Zuccaro A."/>
            <person name="Lahrmann U."/>
            <person name="Guldener U."/>
            <person name="Langen G."/>
            <person name="Pfiffi S."/>
            <person name="Biedenkopf D."/>
            <person name="Wong P."/>
            <person name="Samans B."/>
            <person name="Grimm C."/>
            <person name="Basiewicz M."/>
            <person name="Murat C."/>
            <person name="Martin F."/>
            <person name="Kogel K.H."/>
        </authorList>
    </citation>
    <scope>NUCLEOTIDE SEQUENCE [LARGE SCALE GENOMIC DNA]</scope>
    <source>
        <strain evidence="2 3">DSM 11827</strain>
    </source>
</reference>
<evidence type="ECO:0000256" key="1">
    <source>
        <dbReference type="SAM" id="MobiDB-lite"/>
    </source>
</evidence>
<gene>
    <name evidence="2" type="ORF">PIIN_05149</name>
</gene>
<protein>
    <submittedName>
        <fullName evidence="2">Uncharacterized protein</fullName>
    </submittedName>
</protein>
<proteinExistence type="predicted"/>
<evidence type="ECO:0000313" key="2">
    <source>
        <dbReference type="EMBL" id="CCA71212.1"/>
    </source>
</evidence>
<name>G4TIR2_SERID</name>
<dbReference type="InParanoid" id="G4TIR2"/>
<sequence length="162" mass="17887">MYEGGQASPANSPIQDGTGCARDPHLPFYKTSVPPKLVFNTWFAWFADIQDGDSKTWEHGMIFKCNLKHPTIRQAANVAPRFPPSLTNPSTWLPPRVGIDLSPIDSSATQSGPLHPSLQVPEQQPRHVGHRTSAKNLKTLEGPPKKRPRLEDSQHSSGKLSH</sequence>
<feature type="region of interest" description="Disordered" evidence="1">
    <location>
        <begin position="80"/>
        <end position="162"/>
    </location>
</feature>
<dbReference type="AlphaFoldDB" id="G4TIR2"/>
<accession>G4TIR2</accession>
<evidence type="ECO:0000313" key="3">
    <source>
        <dbReference type="Proteomes" id="UP000007148"/>
    </source>
</evidence>
<comment type="caution">
    <text evidence="2">The sequence shown here is derived from an EMBL/GenBank/DDBJ whole genome shotgun (WGS) entry which is preliminary data.</text>
</comment>
<dbReference type="HOGENOM" id="CLU_1636054_0_0_1"/>
<organism evidence="2 3">
    <name type="scientific">Serendipita indica (strain DSM 11827)</name>
    <name type="common">Root endophyte fungus</name>
    <name type="synonym">Piriformospora indica</name>
    <dbReference type="NCBI Taxonomy" id="1109443"/>
    <lineage>
        <taxon>Eukaryota</taxon>
        <taxon>Fungi</taxon>
        <taxon>Dikarya</taxon>
        <taxon>Basidiomycota</taxon>
        <taxon>Agaricomycotina</taxon>
        <taxon>Agaricomycetes</taxon>
        <taxon>Sebacinales</taxon>
        <taxon>Serendipitaceae</taxon>
        <taxon>Serendipita</taxon>
    </lineage>
</organism>